<keyword evidence="2" id="KW-1133">Transmembrane helix</keyword>
<evidence type="ECO:0000259" key="3">
    <source>
        <dbReference type="Pfam" id="PF13240"/>
    </source>
</evidence>
<proteinExistence type="predicted"/>
<evidence type="ECO:0000256" key="1">
    <source>
        <dbReference type="SAM" id="MobiDB-lite"/>
    </source>
</evidence>
<comment type="caution">
    <text evidence="4">The sequence shown here is derived from an EMBL/GenBank/DDBJ whole genome shotgun (WGS) entry which is preliminary data.</text>
</comment>
<dbReference type="Gene3D" id="2.40.10.10">
    <property type="entry name" value="Trypsin-like serine proteases"/>
    <property type="match status" value="2"/>
</dbReference>
<evidence type="ECO:0000313" key="4">
    <source>
        <dbReference type="EMBL" id="HIT74092.1"/>
    </source>
</evidence>
<dbReference type="InterPro" id="IPR026870">
    <property type="entry name" value="Zinc_ribbon_dom"/>
</dbReference>
<name>A0A9D1GVQ7_9ACTN</name>
<dbReference type="Proteomes" id="UP000886842">
    <property type="component" value="Unassembled WGS sequence"/>
</dbReference>
<reference evidence="4" key="1">
    <citation type="submission" date="2020-10" db="EMBL/GenBank/DDBJ databases">
        <authorList>
            <person name="Gilroy R."/>
        </authorList>
    </citation>
    <scope>NUCLEOTIDE SEQUENCE</scope>
    <source>
        <strain evidence="4">ChiGjej1B1-24693</strain>
    </source>
</reference>
<dbReference type="Pfam" id="PF13240">
    <property type="entry name" value="Zn_Ribbon_1"/>
    <property type="match status" value="1"/>
</dbReference>
<organism evidence="4 5">
    <name type="scientific">Candidatus Avipropionibacterium avicola</name>
    <dbReference type="NCBI Taxonomy" id="2840701"/>
    <lineage>
        <taxon>Bacteria</taxon>
        <taxon>Bacillati</taxon>
        <taxon>Actinomycetota</taxon>
        <taxon>Actinomycetes</taxon>
        <taxon>Propionibacteriales</taxon>
        <taxon>Propionibacteriaceae</taxon>
        <taxon>Propionibacteriaceae incertae sedis</taxon>
        <taxon>Candidatus Avipropionibacterium</taxon>
    </lineage>
</organism>
<evidence type="ECO:0000256" key="2">
    <source>
        <dbReference type="SAM" id="Phobius"/>
    </source>
</evidence>
<dbReference type="InterPro" id="IPR032710">
    <property type="entry name" value="NTF2-like_dom_sf"/>
</dbReference>
<dbReference type="SUPFAM" id="SSF50494">
    <property type="entry name" value="Trypsin-like serine proteases"/>
    <property type="match status" value="1"/>
</dbReference>
<gene>
    <name evidence="4" type="ORF">IAA98_00730</name>
</gene>
<feature type="region of interest" description="Disordered" evidence="1">
    <location>
        <begin position="46"/>
        <end position="91"/>
    </location>
</feature>
<keyword evidence="2" id="KW-0812">Transmembrane</keyword>
<feature type="transmembrane region" description="Helical" evidence="2">
    <location>
        <begin position="96"/>
        <end position="118"/>
    </location>
</feature>
<protein>
    <recommendedName>
        <fullName evidence="3">Zinc-ribbon domain-containing protein</fullName>
    </recommendedName>
</protein>
<feature type="region of interest" description="Disordered" evidence="1">
    <location>
        <begin position="128"/>
        <end position="176"/>
    </location>
</feature>
<keyword evidence="2" id="KW-0472">Membrane</keyword>
<dbReference type="SUPFAM" id="SSF54427">
    <property type="entry name" value="NTF2-like"/>
    <property type="match status" value="1"/>
</dbReference>
<feature type="compositionally biased region" description="Pro residues" evidence="1">
    <location>
        <begin position="144"/>
        <end position="159"/>
    </location>
</feature>
<feature type="compositionally biased region" description="Low complexity" evidence="1">
    <location>
        <begin position="51"/>
        <end position="88"/>
    </location>
</feature>
<dbReference type="InterPro" id="IPR009003">
    <property type="entry name" value="Peptidase_S1_PA"/>
</dbReference>
<dbReference type="EMBL" id="DVLP01000023">
    <property type="protein sequence ID" value="HIT74092.1"/>
    <property type="molecule type" value="Genomic_DNA"/>
</dbReference>
<dbReference type="InterPro" id="IPR043504">
    <property type="entry name" value="Peptidase_S1_PA_chymotrypsin"/>
</dbReference>
<sequence>MEVCPNCGTQVSEGADRCPACGLPRNLPIHAEDGTVLGHTFATVHGHRPDAQASPASGPGSGHSAPSADPFSLPPTTSTGPTDSTAAPPRQPRTRLMMILVPILVGALVLGVATALVIRAVRDDGPVAGPASPATAPDSNAPTPDAPTPEDPTPEPSTVPPSTTAPPTTEPPVDRDALLRRTASGVVTVVATGCSDDDQAPRATGFQISDTEVVTSWAAVSGAVALVVLDPQGDPVPATLDRAAADEGVAVLKTSRALGGHEFELADAELTTGATAYGLTADLLYGSAAELTDVAIGEVGDHRAELDLASGERVPGGPIVNGDGEVVGIEARDGNRSVLLDATLIRQALDADDFPGTDCSTMRGPQGPLPLLEGDNQTLETYFAAINAGKHDKVWSLLGPQVRGDKQKTIDGWRSVYDFNIRIDEAGDDRYRVRFDSIFAEGQGPEPDMTCARWTLTYRISGGRIVAAATDKGSTGWRHC</sequence>
<feature type="domain" description="Zinc-ribbon" evidence="3">
    <location>
        <begin position="4"/>
        <end position="22"/>
    </location>
</feature>
<evidence type="ECO:0000313" key="5">
    <source>
        <dbReference type="Proteomes" id="UP000886842"/>
    </source>
</evidence>
<reference evidence="4" key="2">
    <citation type="journal article" date="2021" name="PeerJ">
        <title>Extensive microbial diversity within the chicken gut microbiome revealed by metagenomics and culture.</title>
        <authorList>
            <person name="Gilroy R."/>
            <person name="Ravi A."/>
            <person name="Getino M."/>
            <person name="Pursley I."/>
            <person name="Horton D.L."/>
            <person name="Alikhan N.F."/>
            <person name="Baker D."/>
            <person name="Gharbi K."/>
            <person name="Hall N."/>
            <person name="Watson M."/>
            <person name="Adriaenssens E.M."/>
            <person name="Foster-Nyarko E."/>
            <person name="Jarju S."/>
            <person name="Secka A."/>
            <person name="Antonio M."/>
            <person name="Oren A."/>
            <person name="Chaudhuri R.R."/>
            <person name="La Ragione R."/>
            <person name="Hildebrand F."/>
            <person name="Pallen M.J."/>
        </authorList>
    </citation>
    <scope>NUCLEOTIDE SEQUENCE</scope>
    <source>
        <strain evidence="4">ChiGjej1B1-24693</strain>
    </source>
</reference>
<accession>A0A9D1GVQ7</accession>
<dbReference type="AlphaFoldDB" id="A0A9D1GVQ7"/>